<evidence type="ECO:0000313" key="3">
    <source>
        <dbReference type="Proteomes" id="UP000199584"/>
    </source>
</evidence>
<keyword evidence="3" id="KW-1185">Reference proteome</keyword>
<evidence type="ECO:0000313" key="2">
    <source>
        <dbReference type="EMBL" id="SFR13180.1"/>
    </source>
</evidence>
<keyword evidence="1" id="KW-0812">Transmembrane</keyword>
<keyword evidence="1" id="KW-1133">Transmembrane helix</keyword>
<dbReference type="EMBL" id="FOYM01000027">
    <property type="protein sequence ID" value="SFR13180.1"/>
    <property type="molecule type" value="Genomic_DNA"/>
</dbReference>
<gene>
    <name evidence="2" type="ORF">SAMN05660706_1275</name>
</gene>
<name>A0A1I6E608_9FIRM</name>
<dbReference type="AlphaFoldDB" id="A0A1I6E608"/>
<organism evidence="2 3">
    <name type="scientific">Desulfoscipio geothermicus DSM 3669</name>
    <dbReference type="NCBI Taxonomy" id="1121426"/>
    <lineage>
        <taxon>Bacteria</taxon>
        <taxon>Bacillati</taxon>
        <taxon>Bacillota</taxon>
        <taxon>Clostridia</taxon>
        <taxon>Eubacteriales</taxon>
        <taxon>Desulfallaceae</taxon>
        <taxon>Desulfoscipio</taxon>
    </lineage>
</organism>
<dbReference type="STRING" id="39060.SAMN05660706_1275"/>
<dbReference type="Proteomes" id="UP000199584">
    <property type="component" value="Unassembled WGS sequence"/>
</dbReference>
<proteinExistence type="predicted"/>
<dbReference type="RefSeq" id="WP_165608351.1">
    <property type="nucleotide sequence ID" value="NZ_FOYM01000027.1"/>
</dbReference>
<protein>
    <submittedName>
        <fullName evidence="2">Uncharacterized protein</fullName>
    </submittedName>
</protein>
<evidence type="ECO:0000256" key="1">
    <source>
        <dbReference type="SAM" id="Phobius"/>
    </source>
</evidence>
<keyword evidence="1" id="KW-0472">Membrane</keyword>
<accession>A0A1I6E608</accession>
<reference evidence="3" key="1">
    <citation type="submission" date="2016-10" db="EMBL/GenBank/DDBJ databases">
        <authorList>
            <person name="Varghese N."/>
            <person name="Submissions S."/>
        </authorList>
    </citation>
    <scope>NUCLEOTIDE SEQUENCE [LARGE SCALE GENOMIC DNA]</scope>
    <source>
        <strain evidence="3">DSM 3669</strain>
    </source>
</reference>
<feature type="transmembrane region" description="Helical" evidence="1">
    <location>
        <begin position="12"/>
        <end position="36"/>
    </location>
</feature>
<sequence>MAEKFLFGLPVVTWLLVVAPFTVFWFLPLVLAKIILNRQQGTGID</sequence>